<evidence type="ECO:0008006" key="8">
    <source>
        <dbReference type="Google" id="ProtNLM"/>
    </source>
</evidence>
<sequence>MKILAKTALSAALGLTAFGLLLFLPAGTFHYWQAWVFLVVFTLATWIPSIYLMRTNPAALERRLRAGPLAETRLLQRIIISIALLSLLSTLVLSALDHRFGWSSVPATVCLAGDVLVAIGLVAAMLVVIQNSYAAANVTVEADQKVITSGLYGLVRHPMYTGNVIMMVGIPLALGSYWGLLLLIPGIAVLAIRIRDEEELLTHELTGYRGYTEQVHYRLVPYVW</sequence>
<feature type="transmembrane region" description="Helical" evidence="5">
    <location>
        <begin position="7"/>
        <end position="26"/>
    </location>
</feature>
<keyword evidence="3 5" id="KW-1133">Transmembrane helix</keyword>
<name>A0A1X1XJQ6_9MYCO</name>
<dbReference type="InterPro" id="IPR007318">
    <property type="entry name" value="Phopholipid_MeTrfase"/>
</dbReference>
<proteinExistence type="predicted"/>
<feature type="transmembrane region" description="Helical" evidence="5">
    <location>
        <begin position="74"/>
        <end position="93"/>
    </location>
</feature>
<dbReference type="InterPro" id="IPR052527">
    <property type="entry name" value="Metal_cation-efflux_comp"/>
</dbReference>
<evidence type="ECO:0000256" key="2">
    <source>
        <dbReference type="ARBA" id="ARBA00022692"/>
    </source>
</evidence>
<comment type="subcellular location">
    <subcellularLocation>
        <location evidence="1">Endomembrane system</location>
        <topology evidence="1">Multi-pass membrane protein</topology>
    </subcellularLocation>
</comment>
<dbReference type="Gene3D" id="1.20.120.1630">
    <property type="match status" value="1"/>
</dbReference>
<organism evidence="6 7">
    <name type="scientific">Mycobacterium kyorinense</name>
    <dbReference type="NCBI Taxonomy" id="487514"/>
    <lineage>
        <taxon>Bacteria</taxon>
        <taxon>Bacillati</taxon>
        <taxon>Actinomycetota</taxon>
        <taxon>Actinomycetes</taxon>
        <taxon>Mycobacteriales</taxon>
        <taxon>Mycobacteriaceae</taxon>
        <taxon>Mycobacterium</taxon>
    </lineage>
</organism>
<comment type="caution">
    <text evidence="6">The sequence shown here is derived from an EMBL/GenBank/DDBJ whole genome shotgun (WGS) entry which is preliminary data.</text>
</comment>
<accession>A0A1X1XJQ6</accession>
<evidence type="ECO:0000256" key="4">
    <source>
        <dbReference type="ARBA" id="ARBA00023136"/>
    </source>
</evidence>
<dbReference type="RefSeq" id="WP_045384857.1">
    <property type="nucleotide sequence ID" value="NZ_BBKA01000137.1"/>
</dbReference>
<dbReference type="EMBL" id="LQPE01000158">
    <property type="protein sequence ID" value="ORV99084.1"/>
    <property type="molecule type" value="Genomic_DNA"/>
</dbReference>
<keyword evidence="2 5" id="KW-0812">Transmembrane</keyword>
<evidence type="ECO:0000313" key="7">
    <source>
        <dbReference type="Proteomes" id="UP000193487"/>
    </source>
</evidence>
<feature type="transmembrane region" description="Helical" evidence="5">
    <location>
        <begin position="32"/>
        <end position="53"/>
    </location>
</feature>
<evidence type="ECO:0000256" key="5">
    <source>
        <dbReference type="SAM" id="Phobius"/>
    </source>
</evidence>
<dbReference type="AlphaFoldDB" id="A0A1X1XJQ6"/>
<dbReference type="Proteomes" id="UP000193487">
    <property type="component" value="Unassembled WGS sequence"/>
</dbReference>
<reference evidence="6 7" key="1">
    <citation type="submission" date="2016-01" db="EMBL/GenBank/DDBJ databases">
        <title>The new phylogeny of the genus Mycobacterium.</title>
        <authorList>
            <person name="Tarcisio F."/>
            <person name="Conor M."/>
            <person name="Antonella G."/>
            <person name="Elisabetta G."/>
            <person name="Giulia F.S."/>
            <person name="Sara T."/>
            <person name="Anna F."/>
            <person name="Clotilde B."/>
            <person name="Roberto B."/>
            <person name="Veronica D.S."/>
            <person name="Fabio R."/>
            <person name="Monica P."/>
            <person name="Olivier J."/>
            <person name="Enrico T."/>
            <person name="Nicola S."/>
        </authorList>
    </citation>
    <scope>NUCLEOTIDE SEQUENCE [LARGE SCALE GENOMIC DNA]</scope>
    <source>
        <strain evidence="6 7">DSM 45166</strain>
    </source>
</reference>
<protein>
    <recommendedName>
        <fullName evidence="8">Steroid 5-alpha reductase C-terminal domain-containing protein</fullName>
    </recommendedName>
</protein>
<evidence type="ECO:0000256" key="1">
    <source>
        <dbReference type="ARBA" id="ARBA00004127"/>
    </source>
</evidence>
<dbReference type="Pfam" id="PF04191">
    <property type="entry name" value="PEMT"/>
    <property type="match status" value="1"/>
</dbReference>
<evidence type="ECO:0000256" key="3">
    <source>
        <dbReference type="ARBA" id="ARBA00022989"/>
    </source>
</evidence>
<dbReference type="OrthoDB" id="7203053at2"/>
<dbReference type="PANTHER" id="PTHR43847:SF1">
    <property type="entry name" value="BLL3993 PROTEIN"/>
    <property type="match status" value="1"/>
</dbReference>
<dbReference type="PANTHER" id="PTHR43847">
    <property type="entry name" value="BLL3993 PROTEIN"/>
    <property type="match status" value="1"/>
</dbReference>
<feature type="transmembrane region" description="Helical" evidence="5">
    <location>
        <begin position="164"/>
        <end position="192"/>
    </location>
</feature>
<dbReference type="GO" id="GO:0012505">
    <property type="term" value="C:endomembrane system"/>
    <property type="evidence" value="ECO:0007669"/>
    <property type="project" value="UniProtKB-SubCell"/>
</dbReference>
<evidence type="ECO:0000313" key="6">
    <source>
        <dbReference type="EMBL" id="ORV99084.1"/>
    </source>
</evidence>
<keyword evidence="4 5" id="KW-0472">Membrane</keyword>
<feature type="transmembrane region" description="Helical" evidence="5">
    <location>
        <begin position="105"/>
        <end position="129"/>
    </location>
</feature>
<gene>
    <name evidence="6" type="ORF">AWC14_12605</name>
</gene>
<keyword evidence="7" id="KW-1185">Reference proteome</keyword>